<organism evidence="2 3">
    <name type="scientific">Paenibacillus tianmuensis</name>
    <dbReference type="NCBI Taxonomy" id="624147"/>
    <lineage>
        <taxon>Bacteria</taxon>
        <taxon>Bacillati</taxon>
        <taxon>Bacillota</taxon>
        <taxon>Bacilli</taxon>
        <taxon>Bacillales</taxon>
        <taxon>Paenibacillaceae</taxon>
        <taxon>Paenibacillus</taxon>
    </lineage>
</organism>
<dbReference type="AlphaFoldDB" id="A0A1G4SRA2"/>
<dbReference type="STRING" id="624147.SAMN04487970_103335"/>
<evidence type="ECO:0000256" key="1">
    <source>
        <dbReference type="SAM" id="SignalP"/>
    </source>
</evidence>
<keyword evidence="1" id="KW-0732">Signal</keyword>
<sequence length="109" mass="11028">MKKKYIVIVLSLSLVSAGLLSASAGASTTDAQTTTNFASIDREEFVEPAAIPAVAVAAARLAATPAVRAAASTVASAAVGWAVGKGLDRIFGSSNPAPHIQESDILFDN</sequence>
<accession>A0A1G4SRA2</accession>
<dbReference type="Proteomes" id="UP000198601">
    <property type="component" value="Unassembled WGS sequence"/>
</dbReference>
<proteinExistence type="predicted"/>
<keyword evidence="3" id="KW-1185">Reference proteome</keyword>
<feature type="chain" id="PRO_5039166690" evidence="1">
    <location>
        <begin position="27"/>
        <end position="109"/>
    </location>
</feature>
<reference evidence="3" key="1">
    <citation type="submission" date="2016-10" db="EMBL/GenBank/DDBJ databases">
        <authorList>
            <person name="Varghese N."/>
            <person name="Submissions S."/>
        </authorList>
    </citation>
    <scope>NUCLEOTIDE SEQUENCE [LARGE SCALE GENOMIC DNA]</scope>
    <source>
        <strain evidence="3">CGMCC 1.8946</strain>
    </source>
</reference>
<evidence type="ECO:0000313" key="3">
    <source>
        <dbReference type="Proteomes" id="UP000198601"/>
    </source>
</evidence>
<feature type="signal peptide" evidence="1">
    <location>
        <begin position="1"/>
        <end position="26"/>
    </location>
</feature>
<gene>
    <name evidence="2" type="ORF">SAMN04487970_103335</name>
</gene>
<dbReference type="RefSeq" id="WP_090674486.1">
    <property type="nucleotide sequence ID" value="NZ_FMTT01000033.1"/>
</dbReference>
<evidence type="ECO:0000313" key="2">
    <source>
        <dbReference type="EMBL" id="SCW71606.1"/>
    </source>
</evidence>
<dbReference type="EMBL" id="FMTT01000033">
    <property type="protein sequence ID" value="SCW71606.1"/>
    <property type="molecule type" value="Genomic_DNA"/>
</dbReference>
<protein>
    <submittedName>
        <fullName evidence="2">Uncharacterized protein</fullName>
    </submittedName>
</protein>
<name>A0A1G4SRA2_9BACL</name>